<evidence type="ECO:0000256" key="1">
    <source>
        <dbReference type="ARBA" id="ARBA00007169"/>
    </source>
</evidence>
<dbReference type="Gene3D" id="3.40.50.1820">
    <property type="entry name" value="alpha/beta hydrolase"/>
    <property type="match status" value="1"/>
</dbReference>
<name>A0A0X8JNG0_9BACT</name>
<dbReference type="AlphaFoldDB" id="A0A0X8JNG0"/>
<dbReference type="Pfam" id="PF00975">
    <property type="entry name" value="Thioesterase"/>
    <property type="match status" value="1"/>
</dbReference>
<dbReference type="OrthoDB" id="8480037at2"/>
<dbReference type="EMBL" id="CP014230">
    <property type="protein sequence ID" value="AMD91975.1"/>
    <property type="molecule type" value="Genomic_DNA"/>
</dbReference>
<dbReference type="PANTHER" id="PTHR11487">
    <property type="entry name" value="THIOESTERASE"/>
    <property type="match status" value="1"/>
</dbReference>
<keyword evidence="4" id="KW-1185">Reference proteome</keyword>
<dbReference type="KEGG" id="doa:AXF15_01825"/>
<reference evidence="4" key="1">
    <citation type="submission" date="2016-02" db="EMBL/GenBank/DDBJ databases">
        <authorList>
            <person name="Holder M.E."/>
            <person name="Ajami N.J."/>
            <person name="Petrosino J.F."/>
        </authorList>
    </citation>
    <scope>NUCLEOTIDE SEQUENCE [LARGE SCALE GENOMIC DNA]</scope>
    <source>
        <strain evidence="4">DSM 12838</strain>
    </source>
</reference>
<dbReference type="RefSeq" id="WP_066602530.1">
    <property type="nucleotide sequence ID" value="NZ_CP014230.1"/>
</dbReference>
<accession>A0A0X8JNG0</accession>
<dbReference type="InterPro" id="IPR012223">
    <property type="entry name" value="TEII"/>
</dbReference>
<feature type="domain" description="Thioesterase" evidence="2">
    <location>
        <begin position="16"/>
        <end position="234"/>
    </location>
</feature>
<sequence length="240" mass="26839">MPGWFMPEKVPYAPVRLFCFPHAGGGASAYRAWTKDPAMGVVPVQLPGRENRMREAPLLSMKEVVEQAAEAVLPYAGQPYAFFGHSLGARVAFELARHMRREGRPLPCHLFVSGSRAPEIPEPSPLHELEEDEFFAALSRYGGTPQSLLDNKELMKLFLPLLRADFTVDETYVYQEEEPLPVPFTAFRGSDDPEATREEMEGWGRHTARGFSLCEIPGDHFYLTHAAPLLLSGIRRALGI</sequence>
<gene>
    <name evidence="3" type="ORF">AXF15_01825</name>
</gene>
<dbReference type="Proteomes" id="UP000063964">
    <property type="component" value="Chromosome"/>
</dbReference>
<protein>
    <submittedName>
        <fullName evidence="3">Gramicidin dehydrogenase</fullName>
    </submittedName>
</protein>
<dbReference type="InterPro" id="IPR001031">
    <property type="entry name" value="Thioesterase"/>
</dbReference>
<dbReference type="STRING" id="888061.AXF15_01825"/>
<evidence type="ECO:0000313" key="3">
    <source>
        <dbReference type="EMBL" id="AMD91975.1"/>
    </source>
</evidence>
<evidence type="ECO:0000259" key="2">
    <source>
        <dbReference type="Pfam" id="PF00975"/>
    </source>
</evidence>
<dbReference type="InterPro" id="IPR029058">
    <property type="entry name" value="AB_hydrolase_fold"/>
</dbReference>
<evidence type="ECO:0000313" key="4">
    <source>
        <dbReference type="Proteomes" id="UP000063964"/>
    </source>
</evidence>
<dbReference type="SUPFAM" id="SSF53474">
    <property type="entry name" value="alpha/beta-Hydrolases"/>
    <property type="match status" value="1"/>
</dbReference>
<proteinExistence type="inferred from homology"/>
<dbReference type="PANTHER" id="PTHR11487:SF0">
    <property type="entry name" value="S-ACYL FATTY ACID SYNTHASE THIOESTERASE, MEDIUM CHAIN"/>
    <property type="match status" value="1"/>
</dbReference>
<dbReference type="GO" id="GO:0008610">
    <property type="term" value="P:lipid biosynthetic process"/>
    <property type="evidence" value="ECO:0007669"/>
    <property type="project" value="TreeGrafter"/>
</dbReference>
<comment type="similarity">
    <text evidence="1">Belongs to the thioesterase family.</text>
</comment>
<organism evidence="3 4">
    <name type="scientific">Desulfomicrobium orale DSM 12838</name>
    <dbReference type="NCBI Taxonomy" id="888061"/>
    <lineage>
        <taxon>Bacteria</taxon>
        <taxon>Pseudomonadati</taxon>
        <taxon>Thermodesulfobacteriota</taxon>
        <taxon>Desulfovibrionia</taxon>
        <taxon>Desulfovibrionales</taxon>
        <taxon>Desulfomicrobiaceae</taxon>
        <taxon>Desulfomicrobium</taxon>
    </lineage>
</organism>